<keyword evidence="2" id="KW-1185">Reference proteome</keyword>
<proteinExistence type="predicted"/>
<gene>
    <name evidence="1" type="ORF">SHM7688_02755</name>
</gene>
<evidence type="ECO:0008006" key="3">
    <source>
        <dbReference type="Google" id="ProtNLM"/>
    </source>
</evidence>
<reference evidence="1 2" key="1">
    <citation type="submission" date="2015-09" db="EMBL/GenBank/DDBJ databases">
        <authorList>
            <consortium name="Swine Surveillance"/>
        </authorList>
    </citation>
    <scope>NUCLEOTIDE SEQUENCE [LARGE SCALE GENOMIC DNA]</scope>
    <source>
        <strain evidence="1 2">CECT 7688</strain>
    </source>
</reference>
<evidence type="ECO:0000313" key="1">
    <source>
        <dbReference type="EMBL" id="CUH53302.1"/>
    </source>
</evidence>
<protein>
    <recommendedName>
        <fullName evidence="3">Stress response protein</fullName>
    </recommendedName>
</protein>
<dbReference type="Proteomes" id="UP000054823">
    <property type="component" value="Unassembled WGS sequence"/>
</dbReference>
<accession>A0A0P1FF69</accession>
<dbReference type="RefSeq" id="WP_058240932.1">
    <property type="nucleotide sequence ID" value="NZ_CYPW01000027.1"/>
</dbReference>
<dbReference type="AlphaFoldDB" id="A0A0P1FF69"/>
<name>A0A0P1FF69_9RHOB</name>
<organism evidence="1 2">
    <name type="scientific">Shimia marina</name>
    <dbReference type="NCBI Taxonomy" id="321267"/>
    <lineage>
        <taxon>Bacteria</taxon>
        <taxon>Pseudomonadati</taxon>
        <taxon>Pseudomonadota</taxon>
        <taxon>Alphaproteobacteria</taxon>
        <taxon>Rhodobacterales</taxon>
        <taxon>Roseobacteraceae</taxon>
    </lineage>
</organism>
<dbReference type="EMBL" id="CYPW01000027">
    <property type="protein sequence ID" value="CUH53302.1"/>
    <property type="molecule type" value="Genomic_DNA"/>
</dbReference>
<dbReference type="STRING" id="321267.SHM7688_02755"/>
<sequence length="445" mass="49964">MLRTDFPENVIQGDHARLFPVLATTSKEGRTTAIVLSCLSLVREFASTLLSGVGQRLGTRAKINTYTEVVFKSQAGKSADRPDGLIVVRVGSREWKALVEAKVGNSDLNADQIERYRTLAKENGVDCVITISNQFATAPDAHPLEDVRKSRSKIPVYHWSWMHILTTADLLLNTGGIGDDDQHYLLNELHRFLSHESAGVKGFDKMPKAWTELNRLVSSGGVIPAKSQEAKEVIYAWHQETRDLTLILSRKTETVVVEKLSRKHAADPALRQKDEFAELKERNRLSLSLGVPDAAANVDIVADLMRRTIEVGMTLRAPDDKRTTKARLNWLLRQIKTEDLNDLYVRLLWPGASEPTQHLLSDLLENIEICEEGKQHLVSHGFHVFYSKRLGGRFTQQSNFIVDLEAIVPHFYGEVGADLKAWQRPAPRIKHIEGQGEDQVDSITD</sequence>
<evidence type="ECO:0000313" key="2">
    <source>
        <dbReference type="Proteomes" id="UP000054823"/>
    </source>
</evidence>
<dbReference type="OrthoDB" id="56224at2"/>